<sequence>MNQQTDILPASLDKIIEQLAEHGWVVDNTLFSAQAIRQLQQCCLAQWQEGRFHEAAVGRAEQQGRRSEIRSDSVLWLEPADAHPAVAHYFSTLDQVRQAVNQAFYLGLEDLESHFAVYPPGSFYKKHLDRFRDDDARTLTAVLYLNEDWPDAAGGQMRLYLDADCTQSLDVVPRAGTLVLFLSDRFWHEVLPATQQRLSVTGWFRRRQPGLAWSS</sequence>
<dbReference type="InterPro" id="IPR044862">
    <property type="entry name" value="Pro_4_hyd_alph_FE2OG_OXY"/>
</dbReference>
<dbReference type="PANTHER" id="PTHR12907">
    <property type="entry name" value="EGL NINE HOMOLOG-RELATED"/>
    <property type="match status" value="1"/>
</dbReference>
<evidence type="ECO:0000256" key="4">
    <source>
        <dbReference type="ARBA" id="ARBA00022964"/>
    </source>
</evidence>
<dbReference type="GO" id="GO:0008198">
    <property type="term" value="F:ferrous iron binding"/>
    <property type="evidence" value="ECO:0007669"/>
    <property type="project" value="TreeGrafter"/>
</dbReference>
<evidence type="ECO:0000259" key="7">
    <source>
        <dbReference type="PROSITE" id="PS51471"/>
    </source>
</evidence>
<dbReference type="RefSeq" id="WP_089085041.1">
    <property type="nucleotide sequence ID" value="NZ_AP018823.1"/>
</dbReference>
<dbReference type="InterPro" id="IPR051559">
    <property type="entry name" value="HIF_prolyl_hydroxylases"/>
</dbReference>
<reference evidence="9" key="1">
    <citation type="journal article" date="2017" name="Biotechnol. Biofuels">
        <title>Evaluation of environmental bacterial communities as a factor affecting the growth of duckweed Lemna minor.</title>
        <authorList>
            <person name="Ishizawa H."/>
            <person name="Kuroda M."/>
            <person name="Morikawa M."/>
            <person name="Ike M."/>
        </authorList>
    </citation>
    <scope>NUCLEOTIDE SEQUENCE [LARGE SCALE GENOMIC DNA]</scope>
    <source>
        <strain evidence="9">H3</strain>
    </source>
</reference>
<dbReference type="STRING" id="332411.VI06_04920"/>
<dbReference type="InterPro" id="IPR006620">
    <property type="entry name" value="Pro_4_hyd_alph"/>
</dbReference>
<keyword evidence="3" id="KW-0847">Vitamin C</keyword>
<dbReference type="Pfam" id="PF13640">
    <property type="entry name" value="2OG-FeII_Oxy_3"/>
    <property type="match status" value="1"/>
</dbReference>
<comment type="cofactor">
    <cofactor evidence="1">
        <name>L-ascorbate</name>
        <dbReference type="ChEBI" id="CHEBI:38290"/>
    </cofactor>
</comment>
<evidence type="ECO:0000256" key="1">
    <source>
        <dbReference type="ARBA" id="ARBA00001961"/>
    </source>
</evidence>
<keyword evidence="6" id="KW-0408">Iron</keyword>
<dbReference type="OrthoDB" id="9783171at2"/>
<evidence type="ECO:0000256" key="3">
    <source>
        <dbReference type="ARBA" id="ARBA00022896"/>
    </source>
</evidence>
<organism evidence="8 9">
    <name type="scientific">Aquitalea magnusonii</name>
    <dbReference type="NCBI Taxonomy" id="332411"/>
    <lineage>
        <taxon>Bacteria</taxon>
        <taxon>Pseudomonadati</taxon>
        <taxon>Pseudomonadota</taxon>
        <taxon>Betaproteobacteria</taxon>
        <taxon>Neisseriales</taxon>
        <taxon>Chromobacteriaceae</taxon>
        <taxon>Aquitalea</taxon>
    </lineage>
</organism>
<evidence type="ECO:0000313" key="8">
    <source>
        <dbReference type="EMBL" id="BBF84058.1"/>
    </source>
</evidence>
<keyword evidence="5" id="KW-0560">Oxidoreductase</keyword>
<dbReference type="SMART" id="SM00702">
    <property type="entry name" value="P4Hc"/>
    <property type="match status" value="1"/>
</dbReference>
<dbReference type="EMBL" id="AP018823">
    <property type="protein sequence ID" value="BBF84058.1"/>
    <property type="molecule type" value="Genomic_DNA"/>
</dbReference>
<reference evidence="8 9" key="2">
    <citation type="journal article" date="2017" name="Genome Announc.">
        <title>Draft genome sequence of Aquitalea magnusonii strain H3, a plant growth-promoting bacterium of duckweed Lemna minor.</title>
        <authorList>
            <person name="Ishizawa H."/>
            <person name="Kuroda M."/>
            <person name="Ike M."/>
        </authorList>
    </citation>
    <scope>NUCLEOTIDE SEQUENCE [LARGE SCALE GENOMIC DNA]</scope>
    <source>
        <strain evidence="8 9">H3</strain>
    </source>
</reference>
<reference evidence="9" key="3">
    <citation type="journal article" date="2017" name="Plant Physiol. Biochem.">
        <title>Differential oxidative and antioxidative response of duckweed Lemna minor toward plant growth promoting/inhibiting bacteria.</title>
        <authorList>
            <person name="Ishizawa H."/>
            <person name="Kuroda M."/>
            <person name="Morikawa M."/>
            <person name="Ike M."/>
        </authorList>
    </citation>
    <scope>NUCLEOTIDE SEQUENCE [LARGE SCALE GENOMIC DNA]</scope>
    <source>
        <strain evidence="9">H3</strain>
    </source>
</reference>
<dbReference type="GO" id="GO:0031543">
    <property type="term" value="F:peptidyl-proline dioxygenase activity"/>
    <property type="evidence" value="ECO:0007669"/>
    <property type="project" value="TreeGrafter"/>
</dbReference>
<dbReference type="Gene3D" id="2.60.120.620">
    <property type="entry name" value="q2cbj1_9rhob like domain"/>
    <property type="match status" value="1"/>
</dbReference>
<dbReference type="KEGG" id="amah:DLM_0386"/>
<evidence type="ECO:0000256" key="5">
    <source>
        <dbReference type="ARBA" id="ARBA00023002"/>
    </source>
</evidence>
<protein>
    <submittedName>
        <fullName evidence="8">SM-20-related protein</fullName>
    </submittedName>
</protein>
<dbReference type="InterPro" id="IPR005123">
    <property type="entry name" value="Oxoglu/Fe-dep_dioxygenase_dom"/>
</dbReference>
<dbReference type="GO" id="GO:0071456">
    <property type="term" value="P:cellular response to hypoxia"/>
    <property type="evidence" value="ECO:0007669"/>
    <property type="project" value="TreeGrafter"/>
</dbReference>
<feature type="domain" description="Fe2OG dioxygenase" evidence="7">
    <location>
        <begin position="107"/>
        <end position="206"/>
    </location>
</feature>
<accession>A0A3G9G7Q1</accession>
<dbReference type="PROSITE" id="PS51471">
    <property type="entry name" value="FE2OG_OXY"/>
    <property type="match status" value="1"/>
</dbReference>
<dbReference type="AlphaFoldDB" id="A0A3G9G7Q1"/>
<keyword evidence="2" id="KW-0479">Metal-binding</keyword>
<dbReference type="PANTHER" id="PTHR12907:SF26">
    <property type="entry name" value="HIF PROLYL HYDROXYLASE, ISOFORM C"/>
    <property type="match status" value="1"/>
</dbReference>
<keyword evidence="9" id="KW-1185">Reference proteome</keyword>
<evidence type="ECO:0000313" key="9">
    <source>
        <dbReference type="Proteomes" id="UP000198290"/>
    </source>
</evidence>
<proteinExistence type="predicted"/>
<evidence type="ECO:0000256" key="2">
    <source>
        <dbReference type="ARBA" id="ARBA00022723"/>
    </source>
</evidence>
<name>A0A3G9G7Q1_9NEIS</name>
<dbReference type="Proteomes" id="UP000198290">
    <property type="component" value="Chromosome"/>
</dbReference>
<dbReference type="GO" id="GO:0031418">
    <property type="term" value="F:L-ascorbic acid binding"/>
    <property type="evidence" value="ECO:0007669"/>
    <property type="project" value="UniProtKB-KW"/>
</dbReference>
<keyword evidence="4" id="KW-0223">Dioxygenase</keyword>
<gene>
    <name evidence="8" type="ORF">DLM_0386</name>
</gene>
<evidence type="ECO:0000256" key="6">
    <source>
        <dbReference type="ARBA" id="ARBA00023004"/>
    </source>
</evidence>